<name>A0A5J4V2W5_9EUKA</name>
<dbReference type="AlphaFoldDB" id="A0A5J4V2W5"/>
<evidence type="ECO:0000313" key="2">
    <source>
        <dbReference type="Proteomes" id="UP000324800"/>
    </source>
</evidence>
<accession>A0A5J4V2W5</accession>
<sequence>MSAQRYDLEYPQFSSQSGHAQLEFEVIATLGSSSSRHLHYSGGTPSNQFRSVSIGHVHQDGVYPSMHLHVFGFTEDP</sequence>
<evidence type="ECO:0000313" key="1">
    <source>
        <dbReference type="EMBL" id="KAA6377286.1"/>
    </source>
</evidence>
<gene>
    <name evidence="1" type="ORF">EZS28_027186</name>
</gene>
<organism evidence="1 2">
    <name type="scientific">Streblomastix strix</name>
    <dbReference type="NCBI Taxonomy" id="222440"/>
    <lineage>
        <taxon>Eukaryota</taxon>
        <taxon>Metamonada</taxon>
        <taxon>Preaxostyla</taxon>
        <taxon>Oxymonadida</taxon>
        <taxon>Streblomastigidae</taxon>
        <taxon>Streblomastix</taxon>
    </lineage>
</organism>
<dbReference type="Proteomes" id="UP000324800">
    <property type="component" value="Unassembled WGS sequence"/>
</dbReference>
<protein>
    <submittedName>
        <fullName evidence="1">Uncharacterized protein</fullName>
    </submittedName>
</protein>
<reference evidence="1 2" key="1">
    <citation type="submission" date="2019-03" db="EMBL/GenBank/DDBJ databases">
        <title>Single cell metagenomics reveals metabolic interactions within the superorganism composed of flagellate Streblomastix strix and complex community of Bacteroidetes bacteria on its surface.</title>
        <authorList>
            <person name="Treitli S.C."/>
            <person name="Kolisko M."/>
            <person name="Husnik F."/>
            <person name="Keeling P."/>
            <person name="Hampl V."/>
        </authorList>
    </citation>
    <scope>NUCLEOTIDE SEQUENCE [LARGE SCALE GENOMIC DNA]</scope>
    <source>
        <strain evidence="1">ST1C</strain>
    </source>
</reference>
<dbReference type="EMBL" id="SNRW01009930">
    <property type="protein sequence ID" value="KAA6377286.1"/>
    <property type="molecule type" value="Genomic_DNA"/>
</dbReference>
<comment type="caution">
    <text evidence="1">The sequence shown here is derived from an EMBL/GenBank/DDBJ whole genome shotgun (WGS) entry which is preliminary data.</text>
</comment>
<proteinExistence type="predicted"/>